<reference evidence="11" key="2">
    <citation type="submission" date="2025-08" db="UniProtKB">
        <authorList>
            <consortium name="Ensembl"/>
        </authorList>
    </citation>
    <scope>IDENTIFICATION</scope>
</reference>
<keyword evidence="6 10" id="KW-0808">Transferase</keyword>
<comment type="catalytic activity">
    <reaction evidence="9">
        <text>[(1-&gt;4)-alpha-D-glucosyl](n) + UDP-alpha-D-glucose = [(1-&gt;4)-alpha-D-glucosyl](n+1) + UDP + H(+)</text>
        <dbReference type="Rhea" id="RHEA:18549"/>
        <dbReference type="Rhea" id="RHEA-COMP:9584"/>
        <dbReference type="Rhea" id="RHEA-COMP:9587"/>
        <dbReference type="ChEBI" id="CHEBI:15378"/>
        <dbReference type="ChEBI" id="CHEBI:15444"/>
        <dbReference type="ChEBI" id="CHEBI:58223"/>
        <dbReference type="ChEBI" id="CHEBI:58885"/>
        <dbReference type="EC" id="2.4.1.11"/>
    </reaction>
    <physiologicalReaction direction="left-to-right" evidence="9">
        <dbReference type="Rhea" id="RHEA:18550"/>
    </physiologicalReaction>
</comment>
<keyword evidence="7 10" id="KW-0320">Glycogen biosynthesis</keyword>
<evidence type="ECO:0000256" key="3">
    <source>
        <dbReference type="ARBA" id="ARBA00022533"/>
    </source>
</evidence>
<keyword evidence="5 10" id="KW-0328">Glycosyltransferase</keyword>
<dbReference type="FunFam" id="3.40.50.2000:FF:000028">
    <property type="entry name" value="Glycogen [starch] synthase"/>
    <property type="match status" value="1"/>
</dbReference>
<name>A0A8D3CKT6_SCOMX</name>
<dbReference type="Gene3D" id="3.40.50.2000">
    <property type="entry name" value="Glycogen Phosphorylase B"/>
    <property type="match status" value="2"/>
</dbReference>
<dbReference type="EC" id="2.4.1.11" evidence="10"/>
<evidence type="ECO:0000256" key="5">
    <source>
        <dbReference type="ARBA" id="ARBA00022676"/>
    </source>
</evidence>
<evidence type="ECO:0000256" key="10">
    <source>
        <dbReference type="RuleBase" id="RU363104"/>
    </source>
</evidence>
<dbReference type="PANTHER" id="PTHR10176:SF1">
    <property type="entry name" value="GLYCOGEN [STARCH] SYNTHASE, LIVER"/>
    <property type="match status" value="1"/>
</dbReference>
<sequence length="646" mass="73919">MPLSRSLSMTSLSGVLPSWEDDELPVEDLLLFEVAWEVTNKVGGIYTVIQTKAKITADEWGENYYMIGPYFEQNFQTQVEACEPPNPTIRKAMNTLIENGCQVHFGHWLIEGSPYVILFDIASAAWNLERWKGDLWQTCNIGLPYHDREANDSLILGSLIAWFVNKPNVICHFHEWQAGPGLILSRSRKIPMATVFTTHATLLGRYLCAGNTDFYNNLGRFNIDKEAGERQIYHRYCLERAAVHCAHVFTTVSEITAVEASHMLHRRPDVVTPNGLNVKKFSAMHEFQNLHSTSKARIQEFVRGHFYGHLDFNLEKTLFFFIAGRYEFSNKGADIFLESLSRLNYMLRVRNDVTVVVFFIMPAETNNFNVESLKGQAVRKQLWDTAHTVKEKFGKKLYDALLKGTIPDMNSILDRDDFTIMKRAIYATQRHSLPPVTTHNMLKDSTDPILSNIRRIGLFNARSDRVKIIFHPEFLSSTSPLLPMDYEDFVRGCHLGVFPSYYEPWGYTPGECTVMGIPSVTTNLSGFGCFMEEHVSDPAAYGIYVMDRRFRSADDSCNQLTQFMFSFCQQSRRQRIIQRNRTERLSDLLDWRYLGRVCVSAVPLCFHHRNVPLEPGKGLKGNIVSKNSRGVGHFMKVQESLGGLQH</sequence>
<evidence type="ECO:0000256" key="2">
    <source>
        <dbReference type="ARBA" id="ARBA00010686"/>
    </source>
</evidence>
<keyword evidence="4" id="KW-0597">Phosphoprotein</keyword>
<dbReference type="FunFam" id="3.40.50.2000:FF:000014">
    <property type="entry name" value="Glycogen [starch] synthase"/>
    <property type="match status" value="1"/>
</dbReference>
<dbReference type="UniPathway" id="UPA00164"/>
<dbReference type="GO" id="GO:0004373">
    <property type="term" value="F:alpha-1,4-glucan glucosyltransferase (UDP-glucose donor) activity"/>
    <property type="evidence" value="ECO:0007669"/>
    <property type="project" value="UniProtKB-EC"/>
</dbReference>
<dbReference type="GeneTree" id="ENSGT00390000018612"/>
<evidence type="ECO:0000313" key="11">
    <source>
        <dbReference type="Ensembl" id="ENSSMAP00000047894.1"/>
    </source>
</evidence>
<comment type="function">
    <text evidence="10">Transfers the glycosyl residue from UDP-Glc to the non-reducing end of alpha-1,4-glucan.</text>
</comment>
<comment type="similarity">
    <text evidence="2 10">Belongs to the glycosyltransferase 3 family.</text>
</comment>
<evidence type="ECO:0000313" key="12">
    <source>
        <dbReference type="Proteomes" id="UP000694558"/>
    </source>
</evidence>
<dbReference type="Proteomes" id="UP000694558">
    <property type="component" value="Chromosome 2"/>
</dbReference>
<dbReference type="Ensembl" id="ENSSMAT00000079613.1">
    <property type="protein sequence ID" value="ENSSMAP00000047894.1"/>
    <property type="gene ID" value="ENSSMAG00000014961.2"/>
</dbReference>
<keyword evidence="3" id="KW-0021">Allosteric enzyme</keyword>
<proteinExistence type="inferred from homology"/>
<dbReference type="SUPFAM" id="SSF53756">
    <property type="entry name" value="UDP-Glycosyltransferase/glycogen phosphorylase"/>
    <property type="match status" value="2"/>
</dbReference>
<protein>
    <recommendedName>
        <fullName evidence="10">Glycogen [starch] synthase</fullName>
        <ecNumber evidence="10">2.4.1.11</ecNumber>
    </recommendedName>
</protein>
<reference evidence="11" key="1">
    <citation type="submission" date="2023-05" db="EMBL/GenBank/DDBJ databases">
        <title>High-quality long-read genome of Scophthalmus maximus.</title>
        <authorList>
            <person name="Lien S."/>
            <person name="Martinez P."/>
        </authorList>
    </citation>
    <scope>NUCLEOTIDE SEQUENCE [LARGE SCALE GENOMIC DNA]</scope>
</reference>
<dbReference type="GO" id="GO:0005737">
    <property type="term" value="C:cytoplasm"/>
    <property type="evidence" value="ECO:0007669"/>
    <property type="project" value="TreeGrafter"/>
</dbReference>
<evidence type="ECO:0000256" key="9">
    <source>
        <dbReference type="ARBA" id="ARBA00047345"/>
    </source>
</evidence>
<evidence type="ECO:0000256" key="7">
    <source>
        <dbReference type="ARBA" id="ARBA00023056"/>
    </source>
</evidence>
<evidence type="ECO:0000256" key="6">
    <source>
        <dbReference type="ARBA" id="ARBA00022679"/>
    </source>
</evidence>
<evidence type="ECO:0000256" key="8">
    <source>
        <dbReference type="ARBA" id="ARBA00043883"/>
    </source>
</evidence>
<dbReference type="AlphaFoldDB" id="A0A8D3CKT6"/>
<gene>
    <name evidence="11" type="primary">GYS2</name>
</gene>
<evidence type="ECO:0000256" key="1">
    <source>
        <dbReference type="ARBA" id="ARBA00004964"/>
    </source>
</evidence>
<dbReference type="InterPro" id="IPR008631">
    <property type="entry name" value="Glycogen_synth"/>
</dbReference>
<comment type="function">
    <text evidence="8">Glycogen synthase participates in the glycogen biosynthetic process along with glycogenin and glycogen branching enzyme. Extends the primer composed of a few glucose units formed by glycogenin by adding new glucose units to it. In this context, glycogen synthase transfers the glycosyl residue from UDP-Glc to the non-reducing end of alpha-1,4-glucan.</text>
</comment>
<comment type="pathway">
    <text evidence="1 10">Glycan biosynthesis; glycogen biosynthesis.</text>
</comment>
<evidence type="ECO:0000256" key="4">
    <source>
        <dbReference type="ARBA" id="ARBA00022553"/>
    </source>
</evidence>
<dbReference type="Pfam" id="PF05693">
    <property type="entry name" value="Glycogen_syn"/>
    <property type="match status" value="1"/>
</dbReference>
<dbReference type="GO" id="GO:0005978">
    <property type="term" value="P:glycogen biosynthetic process"/>
    <property type="evidence" value="ECO:0007669"/>
    <property type="project" value="UniProtKB-UniPathway"/>
</dbReference>
<organism evidence="11 12">
    <name type="scientific">Scophthalmus maximus</name>
    <name type="common">Turbot</name>
    <name type="synonym">Psetta maxima</name>
    <dbReference type="NCBI Taxonomy" id="52904"/>
    <lineage>
        <taxon>Eukaryota</taxon>
        <taxon>Metazoa</taxon>
        <taxon>Chordata</taxon>
        <taxon>Craniata</taxon>
        <taxon>Vertebrata</taxon>
        <taxon>Euteleostomi</taxon>
        <taxon>Actinopterygii</taxon>
        <taxon>Neopterygii</taxon>
        <taxon>Teleostei</taxon>
        <taxon>Neoteleostei</taxon>
        <taxon>Acanthomorphata</taxon>
        <taxon>Carangaria</taxon>
        <taxon>Pleuronectiformes</taxon>
        <taxon>Pleuronectoidei</taxon>
        <taxon>Scophthalmidae</taxon>
        <taxon>Scophthalmus</taxon>
    </lineage>
</organism>
<accession>A0A8D3CKT6</accession>
<dbReference type="PANTHER" id="PTHR10176">
    <property type="entry name" value="GLYCOGEN SYNTHASE"/>
    <property type="match status" value="1"/>
</dbReference>